<dbReference type="GO" id="GO:0046872">
    <property type="term" value="F:metal ion binding"/>
    <property type="evidence" value="ECO:0007669"/>
    <property type="project" value="UniProtKB-KW"/>
</dbReference>
<gene>
    <name evidence="6" type="ORF">MBM_02971</name>
</gene>
<evidence type="ECO:0000256" key="2">
    <source>
        <dbReference type="ARBA" id="ARBA00008072"/>
    </source>
</evidence>
<evidence type="ECO:0000313" key="7">
    <source>
        <dbReference type="Proteomes" id="UP000006753"/>
    </source>
</evidence>
<evidence type="ECO:0000256" key="5">
    <source>
        <dbReference type="ARBA" id="ARBA00023027"/>
    </source>
</evidence>
<evidence type="ECO:0000313" key="6">
    <source>
        <dbReference type="EMBL" id="EKD18729.1"/>
    </source>
</evidence>
<dbReference type="KEGG" id="mbe:MBM_02971"/>
<dbReference type="OrthoDB" id="3941538at2759"/>
<dbReference type="STRING" id="1072389.K1Y0T4"/>
<dbReference type="Gene3D" id="3.90.180.10">
    <property type="entry name" value="Medium-chain alcohol dehydrogenases, catalytic domain"/>
    <property type="match status" value="1"/>
</dbReference>
<dbReference type="Proteomes" id="UP000006753">
    <property type="component" value="Unassembled WGS sequence"/>
</dbReference>
<keyword evidence="7" id="KW-1185">Reference proteome</keyword>
<dbReference type="AlphaFoldDB" id="K1Y0T4"/>
<organism evidence="6 7">
    <name type="scientific">Marssonina brunnea f. sp. multigermtubi (strain MB_m1)</name>
    <name type="common">Marssonina leaf spot fungus</name>
    <dbReference type="NCBI Taxonomy" id="1072389"/>
    <lineage>
        <taxon>Eukaryota</taxon>
        <taxon>Fungi</taxon>
        <taxon>Dikarya</taxon>
        <taxon>Ascomycota</taxon>
        <taxon>Pezizomycotina</taxon>
        <taxon>Leotiomycetes</taxon>
        <taxon>Helotiales</taxon>
        <taxon>Drepanopezizaceae</taxon>
        <taxon>Drepanopeziza</taxon>
    </lineage>
</organism>
<protein>
    <submittedName>
        <fullName evidence="6">S-(Hydroxymethyl)glutathione dehydrogenase</fullName>
    </submittedName>
</protein>
<keyword evidence="4" id="KW-0862">Zinc</keyword>
<dbReference type="InParanoid" id="K1Y0T4"/>
<reference evidence="6 7" key="1">
    <citation type="journal article" date="2012" name="BMC Genomics">
        <title>Sequencing the genome of Marssonina brunnea reveals fungus-poplar co-evolution.</title>
        <authorList>
            <person name="Zhu S."/>
            <person name="Cao Y.-Z."/>
            <person name="Jiang C."/>
            <person name="Tan B.-Y."/>
            <person name="Wang Z."/>
            <person name="Feng S."/>
            <person name="Zhang L."/>
            <person name="Su X.-H."/>
            <person name="Brejova B."/>
            <person name="Vinar T."/>
            <person name="Xu M."/>
            <person name="Wang M.-X."/>
            <person name="Zhang S.-G."/>
            <person name="Huang M.-R."/>
            <person name="Wu R."/>
            <person name="Zhou Y."/>
        </authorList>
    </citation>
    <scope>NUCLEOTIDE SEQUENCE [LARGE SCALE GENOMIC DNA]</scope>
    <source>
        <strain evidence="6 7">MB_m1</strain>
    </source>
</reference>
<keyword evidence="3" id="KW-0479">Metal-binding</keyword>
<dbReference type="SUPFAM" id="SSF50129">
    <property type="entry name" value="GroES-like"/>
    <property type="match status" value="1"/>
</dbReference>
<comment type="cofactor">
    <cofactor evidence="1">
        <name>Zn(2+)</name>
        <dbReference type="ChEBI" id="CHEBI:29105"/>
    </cofactor>
</comment>
<evidence type="ECO:0000256" key="1">
    <source>
        <dbReference type="ARBA" id="ARBA00001947"/>
    </source>
</evidence>
<keyword evidence="5" id="KW-0520">NAD</keyword>
<dbReference type="HOGENOM" id="CLU_1349200_0_0_1"/>
<dbReference type="InterPro" id="IPR036291">
    <property type="entry name" value="NAD(P)-bd_dom_sf"/>
</dbReference>
<dbReference type="Gene3D" id="3.40.50.720">
    <property type="entry name" value="NAD(P)-binding Rossmann-like Domain"/>
    <property type="match status" value="1"/>
</dbReference>
<evidence type="ECO:0000256" key="4">
    <source>
        <dbReference type="ARBA" id="ARBA00022833"/>
    </source>
</evidence>
<dbReference type="InterPro" id="IPR011032">
    <property type="entry name" value="GroES-like_sf"/>
</dbReference>
<name>K1Y0T4_MARBU</name>
<evidence type="ECO:0000256" key="3">
    <source>
        <dbReference type="ARBA" id="ARBA00022723"/>
    </source>
</evidence>
<accession>K1Y0T4</accession>
<dbReference type="PANTHER" id="PTHR42813">
    <property type="entry name" value="ZINC-TYPE ALCOHOL DEHYDROGENASE-LIKE"/>
    <property type="match status" value="1"/>
</dbReference>
<dbReference type="PANTHER" id="PTHR42813:SF3">
    <property type="entry name" value="GLUTATHIONE-INDEPENDENT FORMALDEHYDE DEHYDROGENASE"/>
    <property type="match status" value="1"/>
</dbReference>
<comment type="similarity">
    <text evidence="2">Belongs to the zinc-containing alcohol dehydrogenase family.</text>
</comment>
<dbReference type="SUPFAM" id="SSF51735">
    <property type="entry name" value="NAD(P)-binding Rossmann-fold domains"/>
    <property type="match status" value="1"/>
</dbReference>
<dbReference type="EMBL" id="JH921432">
    <property type="protein sequence ID" value="EKD18729.1"/>
    <property type="molecule type" value="Genomic_DNA"/>
</dbReference>
<dbReference type="eggNOG" id="KOG0024">
    <property type="taxonomic scope" value="Eukaryota"/>
</dbReference>
<sequence>MAGYENMGIVIEIGAGVSFPPQEGRLGDNVIQHLPMAAGGAARKAEQNSVLIGFTGGDYGYVGMYAGGQAQYIRVSYADFNCLTFPSGEEHVAEFIILAEIFSTGWHGVVISGFQAGESISVFGAEPVGLMAAYSAILRGAARVSVVDSVKERLAAAEEIGYYGDGIKITRPTGGIGVPGLFVAQGMPVISLGKLFEKVISTD</sequence>
<proteinExistence type="inferred from homology"/>